<dbReference type="AlphaFoldDB" id="A0A1X0NNP7"/>
<dbReference type="Proteomes" id="UP000192257">
    <property type="component" value="Unassembled WGS sequence"/>
</dbReference>
<dbReference type="Gene3D" id="1.10.287.70">
    <property type="match status" value="1"/>
</dbReference>
<accession>A0A1X0NNP7</accession>
<organism evidence="4 5">
    <name type="scientific">Trypanosoma theileri</name>
    <dbReference type="NCBI Taxonomy" id="67003"/>
    <lineage>
        <taxon>Eukaryota</taxon>
        <taxon>Discoba</taxon>
        <taxon>Euglenozoa</taxon>
        <taxon>Kinetoplastea</taxon>
        <taxon>Metakinetoplastina</taxon>
        <taxon>Trypanosomatida</taxon>
        <taxon>Trypanosomatidae</taxon>
        <taxon>Trypanosoma</taxon>
    </lineage>
</organism>
<dbReference type="PANTHER" id="PTHR10153">
    <property type="entry name" value="SMALL CONDUCTANCE CALCIUM-ACTIVATED POTASSIUM CHANNEL"/>
    <property type="match status" value="1"/>
</dbReference>
<dbReference type="InterPro" id="IPR015449">
    <property type="entry name" value="K_chnl_Ca-activ_SK"/>
</dbReference>
<evidence type="ECO:0000256" key="2">
    <source>
        <dbReference type="SAM" id="Phobius"/>
    </source>
</evidence>
<feature type="transmembrane region" description="Helical" evidence="2">
    <location>
        <begin position="188"/>
        <end position="208"/>
    </location>
</feature>
<feature type="transmembrane region" description="Helical" evidence="2">
    <location>
        <begin position="118"/>
        <end position="138"/>
    </location>
</feature>
<feature type="transmembrane region" description="Helical" evidence="2">
    <location>
        <begin position="158"/>
        <end position="176"/>
    </location>
</feature>
<protein>
    <submittedName>
        <fullName evidence="4">Putative ion transport protein</fullName>
    </submittedName>
</protein>
<dbReference type="GO" id="GO:0016286">
    <property type="term" value="F:small conductance calcium-activated potassium channel activity"/>
    <property type="evidence" value="ECO:0007669"/>
    <property type="project" value="InterPro"/>
</dbReference>
<dbReference type="Pfam" id="PF07885">
    <property type="entry name" value="Ion_trans_2"/>
    <property type="match status" value="1"/>
</dbReference>
<comment type="caution">
    <text evidence="4">The sequence shown here is derived from an EMBL/GenBank/DDBJ whole genome shotgun (WGS) entry which is preliminary data.</text>
</comment>
<dbReference type="EMBL" id="NBCO01000029">
    <property type="protein sequence ID" value="ORC86317.1"/>
    <property type="molecule type" value="Genomic_DNA"/>
</dbReference>
<feature type="transmembrane region" description="Helical" evidence="2">
    <location>
        <begin position="301"/>
        <end position="322"/>
    </location>
</feature>
<feature type="domain" description="Potassium channel" evidence="3">
    <location>
        <begin position="251"/>
        <end position="317"/>
    </location>
</feature>
<dbReference type="SUPFAM" id="SSF81324">
    <property type="entry name" value="Voltage-gated potassium channels"/>
    <property type="match status" value="1"/>
</dbReference>
<reference evidence="4 5" key="1">
    <citation type="submission" date="2017-03" db="EMBL/GenBank/DDBJ databases">
        <title>An alternative strategy for trypanosome survival in the mammalian bloodstream revealed through genome and transcriptome analysis of the ubiquitous bovine parasite Trypanosoma (Megatrypanum) theileri.</title>
        <authorList>
            <person name="Kelly S."/>
            <person name="Ivens A."/>
            <person name="Mott A."/>
            <person name="O'Neill E."/>
            <person name="Emms D."/>
            <person name="Macleod O."/>
            <person name="Voorheis P."/>
            <person name="Matthews J."/>
            <person name="Matthews K."/>
            <person name="Carrington M."/>
        </authorList>
    </citation>
    <scope>NUCLEOTIDE SEQUENCE [LARGE SCALE GENOMIC DNA]</scope>
    <source>
        <strain evidence="4">Edinburgh</strain>
    </source>
</reference>
<dbReference type="OrthoDB" id="73653at2759"/>
<gene>
    <name evidence="4" type="ORF">TM35_000291990</name>
</gene>
<evidence type="ECO:0000256" key="1">
    <source>
        <dbReference type="SAM" id="MobiDB-lite"/>
    </source>
</evidence>
<proteinExistence type="predicted"/>
<keyword evidence="5" id="KW-1185">Reference proteome</keyword>
<name>A0A1X0NNP7_9TRYP</name>
<evidence type="ECO:0000259" key="3">
    <source>
        <dbReference type="Pfam" id="PF07885"/>
    </source>
</evidence>
<evidence type="ECO:0000313" key="5">
    <source>
        <dbReference type="Proteomes" id="UP000192257"/>
    </source>
</evidence>
<keyword evidence="2" id="KW-0472">Membrane</keyword>
<dbReference type="GeneID" id="39988136"/>
<keyword evidence="2" id="KW-1133">Transmembrane helix</keyword>
<dbReference type="VEuPathDB" id="TriTrypDB:TM35_000291990"/>
<sequence>MRRGRETSIGEACEMETRTSSMSTSRKRSGNAGSRALRAIRKKTQAVTLAPRLLGTRVKHLLRDELYIDVSIRNAPTVVTNEIANLELLAAYHRWLRGVHALLAIVVFVLSLVRADVVVNWTILAVSIAAILIIIKVYGIKAEYTGLTNVMYKENRSVLTSPFVNQMFLEILIWIIQTPPIILFWRPFFELLNYFIFIRLYVIVVYIHNAVYVHRTFCRAMAAVVGLPLSISFTIRTALVYSKAKVTCFTILISWISIGCMYSKAEHVSLSDGLWFSFQTLSTVGYGDLSPTTTTGRLVTVLAWIVSFLLIAYMVVILHGSLVQDENEYNMYVLMRCHKLSHKVRNESARVIQKAWRFHRASLQLPQTRIRKVKTLLQAWSLTHTISRLRYVRQDWVYTTRLFRERRHNPIVGLSEYKHREELYIAQCAARHTQRQSDVDAFMQLLLKKQDKMPTREEVEQAIISNSLDNSFSSFLDGARAPNVVTTSAVPSLDIGSLFDKVEDLETKCRELTTTIESLLATAATNPPSLAHSHER</sequence>
<dbReference type="InterPro" id="IPR013099">
    <property type="entry name" value="K_chnl_dom"/>
</dbReference>
<keyword evidence="2" id="KW-0812">Transmembrane</keyword>
<evidence type="ECO:0000313" key="4">
    <source>
        <dbReference type="EMBL" id="ORC86317.1"/>
    </source>
</evidence>
<dbReference type="GO" id="GO:0016020">
    <property type="term" value="C:membrane"/>
    <property type="evidence" value="ECO:0007669"/>
    <property type="project" value="InterPro"/>
</dbReference>
<feature type="region of interest" description="Disordered" evidence="1">
    <location>
        <begin position="1"/>
        <end position="35"/>
    </location>
</feature>
<dbReference type="STRING" id="67003.A0A1X0NNP7"/>
<feature type="transmembrane region" description="Helical" evidence="2">
    <location>
        <begin position="95"/>
        <end position="113"/>
    </location>
</feature>
<dbReference type="RefSeq" id="XP_028880383.1">
    <property type="nucleotide sequence ID" value="XM_029028356.1"/>
</dbReference>
<feature type="transmembrane region" description="Helical" evidence="2">
    <location>
        <begin position="220"/>
        <end position="239"/>
    </location>
</feature>